<organism evidence="2 3">
    <name type="scientific">Platanthera guangdongensis</name>
    <dbReference type="NCBI Taxonomy" id="2320717"/>
    <lineage>
        <taxon>Eukaryota</taxon>
        <taxon>Viridiplantae</taxon>
        <taxon>Streptophyta</taxon>
        <taxon>Embryophyta</taxon>
        <taxon>Tracheophyta</taxon>
        <taxon>Spermatophyta</taxon>
        <taxon>Magnoliopsida</taxon>
        <taxon>Liliopsida</taxon>
        <taxon>Asparagales</taxon>
        <taxon>Orchidaceae</taxon>
        <taxon>Orchidoideae</taxon>
        <taxon>Orchideae</taxon>
        <taxon>Orchidinae</taxon>
        <taxon>Platanthera</taxon>
    </lineage>
</organism>
<name>A0ABR2MHP2_9ASPA</name>
<dbReference type="PANTHER" id="PTHR11607">
    <property type="entry name" value="ALPHA-MANNOSIDASE"/>
    <property type="match status" value="1"/>
</dbReference>
<proteinExistence type="predicted"/>
<dbReference type="InterPro" id="IPR041147">
    <property type="entry name" value="GH38_C"/>
</dbReference>
<keyword evidence="3" id="KW-1185">Reference proteome</keyword>
<dbReference type="Gene3D" id="2.60.40.1360">
    <property type="match status" value="1"/>
</dbReference>
<protein>
    <recommendedName>
        <fullName evidence="1">Glycosyl hydrolases family 38 C-terminal domain-containing protein</fullName>
    </recommendedName>
</protein>
<sequence length="216" mass="24034">MVSPLSSKGLHIVMSQVAVGEAGVEWCRGLEVLEQPMDLMKPTVVRGNYYMNVHQLGNGAQWRRTNGQHIYSPVLLAFASEYEKSWKSSQITMGTAMDPSYSLPHNVALITLEEVEDGTVLLRLAHLYEAGEDVQNSVLAKVELKKIFAQKTIKEVKETSLSANQDKSEMKKMNWRVEGDGADHPAPVKGGPVDMSTFIVELGPMEIRTFLLRFQG</sequence>
<feature type="domain" description="Glycosyl hydrolases family 38 C-terminal" evidence="1">
    <location>
        <begin position="106"/>
        <end position="210"/>
    </location>
</feature>
<dbReference type="PANTHER" id="PTHR11607:SF61">
    <property type="entry name" value="ALPHA-MANNOSIDASE"/>
    <property type="match status" value="1"/>
</dbReference>
<dbReference type="SUPFAM" id="SSF74650">
    <property type="entry name" value="Galactose mutarotase-like"/>
    <property type="match status" value="1"/>
</dbReference>
<dbReference type="EMBL" id="JBBWWR010000007">
    <property type="protein sequence ID" value="KAK8963513.1"/>
    <property type="molecule type" value="Genomic_DNA"/>
</dbReference>
<comment type="caution">
    <text evidence="2">The sequence shown here is derived from an EMBL/GenBank/DDBJ whole genome shotgun (WGS) entry which is preliminary data.</text>
</comment>
<accession>A0ABR2MHP2</accession>
<dbReference type="Pfam" id="PF17677">
    <property type="entry name" value="Glyco_hydro38C2"/>
    <property type="match status" value="1"/>
</dbReference>
<dbReference type="Proteomes" id="UP001412067">
    <property type="component" value="Unassembled WGS sequence"/>
</dbReference>
<evidence type="ECO:0000313" key="3">
    <source>
        <dbReference type="Proteomes" id="UP001412067"/>
    </source>
</evidence>
<reference evidence="2 3" key="1">
    <citation type="journal article" date="2022" name="Nat. Plants">
        <title>Genomes of leafy and leafless Platanthera orchids illuminate the evolution of mycoheterotrophy.</title>
        <authorList>
            <person name="Li M.H."/>
            <person name="Liu K.W."/>
            <person name="Li Z."/>
            <person name="Lu H.C."/>
            <person name="Ye Q.L."/>
            <person name="Zhang D."/>
            <person name="Wang J.Y."/>
            <person name="Li Y.F."/>
            <person name="Zhong Z.M."/>
            <person name="Liu X."/>
            <person name="Yu X."/>
            <person name="Liu D.K."/>
            <person name="Tu X.D."/>
            <person name="Liu B."/>
            <person name="Hao Y."/>
            <person name="Liao X.Y."/>
            <person name="Jiang Y.T."/>
            <person name="Sun W.H."/>
            <person name="Chen J."/>
            <person name="Chen Y.Q."/>
            <person name="Ai Y."/>
            <person name="Zhai J.W."/>
            <person name="Wu S.S."/>
            <person name="Zhou Z."/>
            <person name="Hsiao Y.Y."/>
            <person name="Wu W.L."/>
            <person name="Chen Y.Y."/>
            <person name="Lin Y.F."/>
            <person name="Hsu J.L."/>
            <person name="Li C.Y."/>
            <person name="Wang Z.W."/>
            <person name="Zhao X."/>
            <person name="Zhong W.Y."/>
            <person name="Ma X.K."/>
            <person name="Ma L."/>
            <person name="Huang J."/>
            <person name="Chen G.Z."/>
            <person name="Huang M.Z."/>
            <person name="Huang L."/>
            <person name="Peng D.H."/>
            <person name="Luo Y.B."/>
            <person name="Zou S.Q."/>
            <person name="Chen S.P."/>
            <person name="Lan S."/>
            <person name="Tsai W.C."/>
            <person name="Van de Peer Y."/>
            <person name="Liu Z.J."/>
        </authorList>
    </citation>
    <scope>NUCLEOTIDE SEQUENCE [LARGE SCALE GENOMIC DNA]</scope>
    <source>
        <strain evidence="2">Lor288</strain>
    </source>
</reference>
<evidence type="ECO:0000259" key="1">
    <source>
        <dbReference type="Pfam" id="PF17677"/>
    </source>
</evidence>
<dbReference type="InterPro" id="IPR011013">
    <property type="entry name" value="Gal_mutarotase_sf_dom"/>
</dbReference>
<evidence type="ECO:0000313" key="2">
    <source>
        <dbReference type="EMBL" id="KAK8963513.1"/>
    </source>
</evidence>
<gene>
    <name evidence="2" type="ORF">KSP40_PGU009537</name>
</gene>
<dbReference type="InterPro" id="IPR050843">
    <property type="entry name" value="Glycosyl_Hydrlase_38"/>
</dbReference>